<dbReference type="Gene3D" id="2.40.50.140">
    <property type="entry name" value="Nucleic acid-binding proteins"/>
    <property type="match status" value="1"/>
</dbReference>
<dbReference type="InterPro" id="IPR010994">
    <property type="entry name" value="RuvA_2-like"/>
</dbReference>
<keyword evidence="1 6" id="KW-0963">Cytoplasm</keyword>
<evidence type="ECO:0000256" key="1">
    <source>
        <dbReference type="ARBA" id="ARBA00022490"/>
    </source>
</evidence>
<sequence length="210" mass="22064">MIASLRGTVIDKGLDFAVIECHGVGYLCSATPETLAHLSRGEEAFVYTTMVVREDAQLLFAFSTTDQRTIFTLLQTVSGVAAKTALGIMAVVTPDELVRAIRESDLKTLQRASGVGKKLAERMVLELRDKVGAIAPEAAPQSAAGDPQLPVDVHESVQAQVTEALVGLGFPESKASAQAQASIQALVEAGADQVDASTVLRQALATMGTK</sequence>
<dbReference type="NCBIfam" id="TIGR00084">
    <property type="entry name" value="ruvA"/>
    <property type="match status" value="1"/>
</dbReference>
<proteinExistence type="inferred from homology"/>
<dbReference type="Pfam" id="PF07499">
    <property type="entry name" value="RuvA_C"/>
    <property type="match status" value="1"/>
</dbReference>
<dbReference type="HAMAP" id="MF_00031">
    <property type="entry name" value="DNA_HJ_migration_RuvA"/>
    <property type="match status" value="1"/>
</dbReference>
<keyword evidence="5 6" id="KW-0234">DNA repair</keyword>
<comment type="domain">
    <text evidence="6">Has three domains with a flexible linker between the domains II and III and assumes an 'L' shape. Domain III is highly mobile and contacts RuvB.</text>
</comment>
<comment type="similarity">
    <text evidence="6">Belongs to the RuvA family.</text>
</comment>
<feature type="region of interest" description="Domain III" evidence="6">
    <location>
        <begin position="155"/>
        <end position="210"/>
    </location>
</feature>
<evidence type="ECO:0000256" key="4">
    <source>
        <dbReference type="ARBA" id="ARBA00023172"/>
    </source>
</evidence>
<keyword evidence="4 6" id="KW-0233">DNA recombination</keyword>
<dbReference type="Proteomes" id="UP000436181">
    <property type="component" value="Unassembled WGS sequence"/>
</dbReference>
<dbReference type="Pfam" id="PF01330">
    <property type="entry name" value="RuvA_N"/>
    <property type="match status" value="1"/>
</dbReference>
<comment type="caution">
    <text evidence="9">The sequence shown here is derived from an EMBL/GenBank/DDBJ whole genome shotgun (WGS) entry which is preliminary data.</text>
</comment>
<feature type="domain" description="DNA helicase Holliday junction RuvA type" evidence="7">
    <location>
        <begin position="1"/>
        <end position="60"/>
    </location>
</feature>
<dbReference type="InterPro" id="IPR036267">
    <property type="entry name" value="RuvA_C_sf"/>
</dbReference>
<reference evidence="9 10" key="1">
    <citation type="submission" date="2019-10" db="EMBL/GenBank/DDBJ databases">
        <title>Corynebacterium sp novel species isolated from the respiratory tract of Marmot.</title>
        <authorList>
            <person name="Zhang G."/>
        </authorList>
    </citation>
    <scope>NUCLEOTIDE SEQUENCE [LARGE SCALE GENOMIC DNA]</scope>
    <source>
        <strain evidence="9 10">336</strain>
    </source>
</reference>
<dbReference type="SUPFAM" id="SSF50249">
    <property type="entry name" value="Nucleic acid-binding proteins"/>
    <property type="match status" value="1"/>
</dbReference>
<dbReference type="InterPro" id="IPR011114">
    <property type="entry name" value="RuvA_C"/>
</dbReference>
<dbReference type="EMBL" id="WBZJ01000001">
    <property type="protein sequence ID" value="KAB3523424.1"/>
    <property type="molecule type" value="Genomic_DNA"/>
</dbReference>
<evidence type="ECO:0000313" key="9">
    <source>
        <dbReference type="EMBL" id="KAB3523424.1"/>
    </source>
</evidence>
<name>A0ABQ6VG83_9CORY</name>
<comment type="subunit">
    <text evidence="6">Homotetramer. Forms an RuvA(8)-RuvB(12)-Holliday junction (HJ) complex. HJ DNA is sandwiched between 2 RuvA tetramers; dsDNA enters through RuvA and exits via RuvB. An RuvB hexamer assembles on each DNA strand where it exits the tetramer. Each RuvB hexamer is contacted by two RuvA subunits (via domain III) on 2 adjacent RuvB subunits; this complex drives branch migration. In the full resolvosome a probable DNA-RuvA(4)-RuvB(12)-RuvC(2) complex forms which resolves the HJ.</text>
</comment>
<evidence type="ECO:0000256" key="2">
    <source>
        <dbReference type="ARBA" id="ARBA00022763"/>
    </source>
</evidence>
<comment type="function">
    <text evidence="6">The RuvA-RuvB-RuvC complex processes Holliday junction (HJ) DNA during genetic recombination and DNA repair, while the RuvA-RuvB complex plays an important role in the rescue of blocked DNA replication forks via replication fork reversal (RFR). RuvA specifically binds to HJ cruciform DNA, conferring on it an open structure. The RuvB hexamer acts as an ATP-dependent pump, pulling dsDNA into and through the RuvAB complex. HJ branch migration allows RuvC to scan DNA until it finds its consensus sequence, where it cleaves and resolves the cruciform DNA.</text>
</comment>
<evidence type="ECO:0000259" key="8">
    <source>
        <dbReference type="Pfam" id="PF07499"/>
    </source>
</evidence>
<dbReference type="InterPro" id="IPR000085">
    <property type="entry name" value="RuvA"/>
</dbReference>
<accession>A0ABQ6VG83</accession>
<evidence type="ECO:0000259" key="7">
    <source>
        <dbReference type="Pfam" id="PF01330"/>
    </source>
</evidence>
<evidence type="ECO:0000256" key="3">
    <source>
        <dbReference type="ARBA" id="ARBA00023125"/>
    </source>
</evidence>
<dbReference type="InterPro" id="IPR012340">
    <property type="entry name" value="NA-bd_OB-fold"/>
</dbReference>
<gene>
    <name evidence="6 9" type="primary">ruvA</name>
    <name evidence="9" type="ORF">F8377_04705</name>
</gene>
<dbReference type="Gene3D" id="1.10.150.20">
    <property type="entry name" value="5' to 3' exonuclease, C-terminal subdomain"/>
    <property type="match status" value="1"/>
</dbReference>
<keyword evidence="2 6" id="KW-0227">DNA damage</keyword>
<comment type="caution">
    <text evidence="6">Lacks conserved residue(s) required for the propagation of feature annotation.</text>
</comment>
<dbReference type="Gene3D" id="1.10.8.10">
    <property type="entry name" value="DNA helicase RuvA subunit, C-terminal domain"/>
    <property type="match status" value="1"/>
</dbReference>
<dbReference type="InterPro" id="IPR013849">
    <property type="entry name" value="DNA_helicase_Holl-junc_RuvA_I"/>
</dbReference>
<feature type="domain" description="Holliday junction DNA helicase RuvA C-terminal" evidence="8">
    <location>
        <begin position="157"/>
        <end position="207"/>
    </location>
</feature>
<evidence type="ECO:0000313" key="10">
    <source>
        <dbReference type="Proteomes" id="UP000436181"/>
    </source>
</evidence>
<evidence type="ECO:0000256" key="6">
    <source>
        <dbReference type="HAMAP-Rule" id="MF_00031"/>
    </source>
</evidence>
<dbReference type="SUPFAM" id="SSF46929">
    <property type="entry name" value="DNA helicase RuvA subunit, C-terminal domain"/>
    <property type="match status" value="1"/>
</dbReference>
<protein>
    <recommendedName>
        <fullName evidence="6">Holliday junction branch migration complex subunit RuvA</fullName>
    </recommendedName>
</protein>
<keyword evidence="10" id="KW-1185">Reference proteome</keyword>
<keyword evidence="3 6" id="KW-0238">DNA-binding</keyword>
<dbReference type="Pfam" id="PF14520">
    <property type="entry name" value="HHH_5"/>
    <property type="match status" value="1"/>
</dbReference>
<comment type="subcellular location">
    <subcellularLocation>
        <location evidence="6">Cytoplasm</location>
    </subcellularLocation>
</comment>
<organism evidence="9 10">
    <name type="scientific">Corynebacterium zhongnanshanii</name>
    <dbReference type="NCBI Taxonomy" id="2768834"/>
    <lineage>
        <taxon>Bacteria</taxon>
        <taxon>Bacillati</taxon>
        <taxon>Actinomycetota</taxon>
        <taxon>Actinomycetes</taxon>
        <taxon>Mycobacteriales</taxon>
        <taxon>Corynebacteriaceae</taxon>
        <taxon>Corynebacterium</taxon>
    </lineage>
</organism>
<evidence type="ECO:0000256" key="5">
    <source>
        <dbReference type="ARBA" id="ARBA00023204"/>
    </source>
</evidence>
<dbReference type="RefSeq" id="WP_151841593.1">
    <property type="nucleotide sequence ID" value="NZ_CP061033.1"/>
</dbReference>
<dbReference type="SUPFAM" id="SSF47781">
    <property type="entry name" value="RuvA domain 2-like"/>
    <property type="match status" value="1"/>
</dbReference>